<dbReference type="PIRSF" id="PIRSF004846">
    <property type="entry name" value="ModA"/>
    <property type="match status" value="1"/>
</dbReference>
<evidence type="ECO:0000313" key="3">
    <source>
        <dbReference type="EMBL" id="UXD22531.1"/>
    </source>
</evidence>
<keyword evidence="2" id="KW-0732">Signal</keyword>
<evidence type="ECO:0008006" key="5">
    <source>
        <dbReference type="Google" id="ProtNLM"/>
    </source>
</evidence>
<dbReference type="GO" id="GO:0030973">
    <property type="term" value="F:molybdate ion binding"/>
    <property type="evidence" value="ECO:0007669"/>
    <property type="project" value="TreeGrafter"/>
</dbReference>
<reference evidence="3" key="1">
    <citation type="submission" date="2013-11" db="EMBL/GenBank/DDBJ databases">
        <title>Comparative genomics of Ignicoccus.</title>
        <authorList>
            <person name="Podar M."/>
        </authorList>
    </citation>
    <scope>NUCLEOTIDE SEQUENCE</scope>
    <source>
        <strain evidence="3">DSM 13166</strain>
    </source>
</reference>
<keyword evidence="1" id="KW-0479">Metal-binding</keyword>
<dbReference type="KEGG" id="ipc:IPA_05945"/>
<name>A0A977PK66_9CREN</name>
<dbReference type="AlphaFoldDB" id="A0A977PK66"/>
<dbReference type="PANTHER" id="PTHR30632:SF0">
    <property type="entry name" value="SULFATE-BINDING PROTEIN"/>
    <property type="match status" value="1"/>
</dbReference>
<evidence type="ECO:0000256" key="2">
    <source>
        <dbReference type="ARBA" id="ARBA00022729"/>
    </source>
</evidence>
<gene>
    <name evidence="3" type="ORF">IPA_05945</name>
</gene>
<sequence>MMRQQRTLIILTGVTVVLVLALGALSLSSSDEPTFYLGAAMKKAWQPIVQQFEKEYHVKVRAIYGSSGGLLSQMVMAKRGDIYSPATPPYMEKAIKEGVVDPSTVRVVACLAPAILYPKGKHYTLQDLLTKNVKIAMCNTENCAVGKFIKQMLEKEGLWDKIKKKVVVYTENFAKLVSLLYMGEVDAALGWNIAKYWYPNKIDATILKGPMPYKPCMTIAISKFSKHRDIAQKFIEFLNSTYAKYIIFQKYHYLRPGALG</sequence>
<dbReference type="InterPro" id="IPR050682">
    <property type="entry name" value="ModA/WtpA"/>
</dbReference>
<dbReference type="GO" id="GO:0046872">
    <property type="term" value="F:metal ion binding"/>
    <property type="evidence" value="ECO:0007669"/>
    <property type="project" value="UniProtKB-KW"/>
</dbReference>
<organism evidence="3 4">
    <name type="scientific">Ignicoccus pacificus DSM 13166</name>
    <dbReference type="NCBI Taxonomy" id="940294"/>
    <lineage>
        <taxon>Archaea</taxon>
        <taxon>Thermoproteota</taxon>
        <taxon>Thermoprotei</taxon>
        <taxon>Desulfurococcales</taxon>
        <taxon>Desulfurococcaceae</taxon>
        <taxon>Ignicoccus</taxon>
    </lineage>
</organism>
<dbReference type="Gene3D" id="3.40.190.10">
    <property type="entry name" value="Periplasmic binding protein-like II"/>
    <property type="match status" value="2"/>
</dbReference>
<keyword evidence="4" id="KW-1185">Reference proteome</keyword>
<dbReference type="InterPro" id="IPR005950">
    <property type="entry name" value="ModA"/>
</dbReference>
<dbReference type="Pfam" id="PF13531">
    <property type="entry name" value="SBP_bac_11"/>
    <property type="match status" value="1"/>
</dbReference>
<accession>A0A977PK66</accession>
<dbReference type="PANTHER" id="PTHR30632">
    <property type="entry name" value="MOLYBDATE-BINDING PERIPLASMIC PROTEIN"/>
    <property type="match status" value="1"/>
</dbReference>
<dbReference type="EMBL" id="CP006868">
    <property type="protein sequence ID" value="UXD22531.1"/>
    <property type="molecule type" value="Genomic_DNA"/>
</dbReference>
<dbReference type="GO" id="GO:0015689">
    <property type="term" value="P:molybdate ion transport"/>
    <property type="evidence" value="ECO:0007669"/>
    <property type="project" value="InterPro"/>
</dbReference>
<evidence type="ECO:0000256" key="1">
    <source>
        <dbReference type="ARBA" id="ARBA00022723"/>
    </source>
</evidence>
<dbReference type="SUPFAM" id="SSF53850">
    <property type="entry name" value="Periplasmic binding protein-like II"/>
    <property type="match status" value="1"/>
</dbReference>
<proteinExistence type="predicted"/>
<dbReference type="Proteomes" id="UP001063698">
    <property type="component" value="Chromosome"/>
</dbReference>
<evidence type="ECO:0000313" key="4">
    <source>
        <dbReference type="Proteomes" id="UP001063698"/>
    </source>
</evidence>
<protein>
    <recommendedName>
        <fullName evidence="5">Molybdate ABC transporter substrate-binding protein</fullName>
    </recommendedName>
</protein>
<dbReference type="NCBIfam" id="TIGR01256">
    <property type="entry name" value="modA"/>
    <property type="match status" value="1"/>
</dbReference>